<comment type="caution">
    <text evidence="2">The sequence shown here is derived from an EMBL/GenBank/DDBJ whole genome shotgun (WGS) entry which is preliminary data.</text>
</comment>
<keyword evidence="1" id="KW-0802">TPR repeat</keyword>
<dbReference type="Pfam" id="PF13432">
    <property type="entry name" value="TPR_16"/>
    <property type="match status" value="1"/>
</dbReference>
<proteinExistence type="predicted"/>
<dbReference type="AlphaFoldDB" id="A0A835M6G4"/>
<dbReference type="PANTHER" id="PTHR45081:SF1">
    <property type="entry name" value="EF HAND FAMILY PROTEIN, PUTATIVE, EXPRESSED-RELATED"/>
    <property type="match status" value="1"/>
</dbReference>
<dbReference type="Proteomes" id="UP000631114">
    <property type="component" value="Unassembled WGS sequence"/>
</dbReference>
<dbReference type="Pfam" id="PF14559">
    <property type="entry name" value="TPR_19"/>
    <property type="match status" value="1"/>
</dbReference>
<dbReference type="SUPFAM" id="SSF48452">
    <property type="entry name" value="TPR-like"/>
    <property type="match status" value="1"/>
</dbReference>
<dbReference type="SMART" id="SM00028">
    <property type="entry name" value="TPR"/>
    <property type="match status" value="7"/>
</dbReference>
<name>A0A835M6G4_9MAGN</name>
<dbReference type="OrthoDB" id="9991317at2759"/>
<dbReference type="EMBL" id="JADFTS010000002">
    <property type="protein sequence ID" value="KAF9621010.1"/>
    <property type="molecule type" value="Genomic_DNA"/>
</dbReference>
<evidence type="ECO:0000313" key="2">
    <source>
        <dbReference type="EMBL" id="KAF9621010.1"/>
    </source>
</evidence>
<dbReference type="Gene3D" id="1.25.40.10">
    <property type="entry name" value="Tetratricopeptide repeat domain"/>
    <property type="match status" value="2"/>
</dbReference>
<dbReference type="GO" id="GO:0005886">
    <property type="term" value="C:plasma membrane"/>
    <property type="evidence" value="ECO:0007669"/>
    <property type="project" value="TreeGrafter"/>
</dbReference>
<evidence type="ECO:0000256" key="1">
    <source>
        <dbReference type="PROSITE-ProRule" id="PRU00339"/>
    </source>
</evidence>
<sequence>MNLQSDIGVVWDESGKDYSGFVKKLVVLRGRAEDAKSEDEMFDGHMAIGRVLYELHLFKDALVSFKRSCELQLENFRPHFRAGNCLYNLGKCGEGKEEFLLALEAAQSGGNHSSYLVPQIHVNLGISLEGEGMALSACGHYIGAITLCPTHFKAMKLLGRALFGVGEYKAAEKALEEAIFLKSAYADAHRDLWSTLHVIGEDERAIQELQKAIDLKPGHIDALYNLGGLYMDMGRYQRASEMYTKVLAVLPNHWRAQRNKAVALLGANEVKEAKKTLKEAFKMTNRVELHDAIAHMKQMQKKPAKGKDFVVVEPSNFKMLKKLSLDVLLQ</sequence>
<gene>
    <name evidence="2" type="ORF">IFM89_015832</name>
</gene>
<protein>
    <submittedName>
        <fullName evidence="2">Uncharacterized protein</fullName>
    </submittedName>
</protein>
<keyword evidence="3" id="KW-1185">Reference proteome</keyword>
<accession>A0A835M6G4</accession>
<dbReference type="PROSITE" id="PS50005">
    <property type="entry name" value="TPR"/>
    <property type="match status" value="2"/>
</dbReference>
<reference evidence="2 3" key="1">
    <citation type="submission" date="2020-10" db="EMBL/GenBank/DDBJ databases">
        <title>The Coptis chinensis genome and diversification of protoberbering-type alkaloids.</title>
        <authorList>
            <person name="Wang B."/>
            <person name="Shu S."/>
            <person name="Song C."/>
            <person name="Liu Y."/>
        </authorList>
    </citation>
    <scope>NUCLEOTIDE SEQUENCE [LARGE SCALE GENOMIC DNA]</scope>
    <source>
        <strain evidence="2">HL-2020</strain>
        <tissue evidence="2">Leaf</tissue>
    </source>
</reference>
<evidence type="ECO:0000313" key="3">
    <source>
        <dbReference type="Proteomes" id="UP000631114"/>
    </source>
</evidence>
<feature type="repeat" description="TPR" evidence="1">
    <location>
        <begin position="186"/>
        <end position="219"/>
    </location>
</feature>
<dbReference type="PROSITE" id="PS50293">
    <property type="entry name" value="TPR_REGION"/>
    <property type="match status" value="1"/>
</dbReference>
<organism evidence="2 3">
    <name type="scientific">Coptis chinensis</name>
    <dbReference type="NCBI Taxonomy" id="261450"/>
    <lineage>
        <taxon>Eukaryota</taxon>
        <taxon>Viridiplantae</taxon>
        <taxon>Streptophyta</taxon>
        <taxon>Embryophyta</taxon>
        <taxon>Tracheophyta</taxon>
        <taxon>Spermatophyta</taxon>
        <taxon>Magnoliopsida</taxon>
        <taxon>Ranunculales</taxon>
        <taxon>Ranunculaceae</taxon>
        <taxon>Coptidoideae</taxon>
        <taxon>Coptis</taxon>
    </lineage>
</organism>
<dbReference type="PANTHER" id="PTHR45081">
    <property type="entry name" value="EF HAND FAMILY PROTEIN, PUTATIVE, EXPRESSED-RELATED"/>
    <property type="match status" value="1"/>
</dbReference>
<dbReference type="InterPro" id="IPR019734">
    <property type="entry name" value="TPR_rpt"/>
</dbReference>
<dbReference type="InterPro" id="IPR011990">
    <property type="entry name" value="TPR-like_helical_dom_sf"/>
</dbReference>
<feature type="repeat" description="TPR" evidence="1">
    <location>
        <begin position="220"/>
        <end position="253"/>
    </location>
</feature>